<dbReference type="AlphaFoldDB" id="A0A4Y1RJW6"/>
<evidence type="ECO:0000256" key="1">
    <source>
        <dbReference type="ARBA" id="ARBA00000900"/>
    </source>
</evidence>
<dbReference type="CDD" id="cd16664">
    <property type="entry name" value="RING-Ubox_PUB"/>
    <property type="match status" value="1"/>
</dbReference>
<dbReference type="Gene3D" id="1.25.10.10">
    <property type="entry name" value="Leucine-rich Repeat Variant"/>
    <property type="match status" value="3"/>
</dbReference>
<proteinExistence type="predicted"/>
<evidence type="ECO:0000256" key="2">
    <source>
        <dbReference type="ARBA" id="ARBA00004906"/>
    </source>
</evidence>
<dbReference type="SMART" id="SM00185">
    <property type="entry name" value="ARM"/>
    <property type="match status" value="8"/>
</dbReference>
<dbReference type="EC" id="2.3.2.27" evidence="3"/>
<name>A0A4Y1RJW6_PRUDU</name>
<dbReference type="SUPFAM" id="SSF48371">
    <property type="entry name" value="ARM repeat"/>
    <property type="match status" value="3"/>
</dbReference>
<dbReference type="EMBL" id="AP019302">
    <property type="protein sequence ID" value="BBH04640.1"/>
    <property type="molecule type" value="Genomic_DNA"/>
</dbReference>
<feature type="domain" description="U-box" evidence="6">
    <location>
        <begin position="322"/>
        <end position="401"/>
    </location>
</feature>
<dbReference type="PANTHER" id="PTHR45958">
    <property type="entry name" value="RING-TYPE E3 UBIQUITIN TRANSFERASE"/>
    <property type="match status" value="1"/>
</dbReference>
<dbReference type="InterPro" id="IPR003613">
    <property type="entry name" value="Ubox_domain"/>
</dbReference>
<reference evidence="7" key="1">
    <citation type="journal article" date="2019" name="Science">
        <title>Mutation of a bHLH transcription factor allowed almond domestication.</title>
        <authorList>
            <person name="Sanchez-Perez R."/>
            <person name="Pavan S."/>
            <person name="Mazzeo R."/>
            <person name="Moldovan C."/>
            <person name="Aiese Cigliano R."/>
            <person name="Del Cueto J."/>
            <person name="Ricciardi F."/>
            <person name="Lotti C."/>
            <person name="Ricciardi L."/>
            <person name="Dicenta F."/>
            <person name="Lopez-Marques R.L."/>
            <person name="Lindberg Moller B."/>
        </authorList>
    </citation>
    <scope>NUCLEOTIDE SEQUENCE</scope>
</reference>
<keyword evidence="4" id="KW-0808">Transferase</keyword>
<dbReference type="InterPro" id="IPR013083">
    <property type="entry name" value="Znf_RING/FYVE/PHD"/>
</dbReference>
<dbReference type="InterPro" id="IPR045210">
    <property type="entry name" value="RING-Ubox_PUB"/>
</dbReference>
<comment type="catalytic activity">
    <reaction evidence="1">
        <text>S-ubiquitinyl-[E2 ubiquitin-conjugating enzyme]-L-cysteine + [acceptor protein]-L-lysine = [E2 ubiquitin-conjugating enzyme]-L-cysteine + N(6)-ubiquitinyl-[acceptor protein]-L-lysine.</text>
        <dbReference type="EC" id="2.3.2.27"/>
    </reaction>
</comment>
<protein>
    <recommendedName>
        <fullName evidence="3">RING-type E3 ubiquitin transferase</fullName>
        <ecNumber evidence="3">2.3.2.27</ecNumber>
    </recommendedName>
</protein>
<dbReference type="InterPro" id="IPR016024">
    <property type="entry name" value="ARM-type_fold"/>
</dbReference>
<sequence>MNKPMFSSARPGRRDHVVITDFDRCGKQLNIPILKNQKVCVSIKFNTRSLTLAPCPNQNCERGNAMTSSSSYSSSVSSAVDSIHTSLADLCDPHYHQSPFDLPRRFSGFANRLQLSLTHLTRATSSLDALPPSVHTALKGIAADLAAALETLSFYRTKGKISVLINCLSLCDSLADRTVAISGWLALLDLAIQDLNLPDLRKKIADLSRDMKQAHFKVTEREERVHHTLQKEGRTTQSKTSKAVESAIIMDLARALGIDPENHDELSKQVRLLKNDVAGSNSVSERRILVSLERIVDNRAIRPNISAWKAGMEFEDDDVHISPFKNFLCPLTKEVMRYPVVLQSSQTYERTAINYWFERCLEDGRDPTCPVTGEVLGSLEMKPNIGLAGAIEEWVNRNVEILVKISVQHLSKEPPVVDCLEVVLDNVYNISEEYPSCRYKVRNAGVLVLIVKMLRNSSKSIGTNLRSKALMALLSMAKDEESKNIMLQEGITRLAIHSLIGSSEKEKEYAVKLLLEFSSDKACCIKIATEKGALVLLSSMAGNLEHPGLSNLADKVLKHMEKVEDNVQYLAAAGRFEPLLTRLCEGSDDVKIEMAFMVGSMTLTNSSKEQIARQGAKILIQMLSKPEGRAASLQALYNLSGLDDNATILVDSAVLPALTDVLFKNQDTSPELKELAASTMANIVSNPGHWELASADKEGHPMQSESFIYSLLRFLPLASPQCQISILHIIYGIASSPQASESVACHIKSGEGIKTILPFLEHPEVEHRIHAFKLTRLLSERYGQDIANELRLSTRLPLCRDKLLDHLSTDSERSDAACILANLSLSEDEVKTLLGVGFVKWMITTLKNQRQTSNGRISRPASSMLEGLLGLLLHITRNLEPQTLVTFKEHSLITIFCEHLGYPSNPRVKQLAALGLKILSEYGRSLAAVESERPPPHGMCSYLVFMCGRSSEEPSTCPIHNAPCEEDSQLCLLKSNSIKPLVDLLTDSNTSVQIAAVEALSTLVIDTSSSFKRAVDELEQLGVIEAVISLFIEVRPGELQERTTWIIERILRVDNHRHSLNQSLVWALVEAFKHGNANTKRHAQDALTSLKQLSAVSGKSSHKTRAQR</sequence>
<dbReference type="SUPFAM" id="SSF57850">
    <property type="entry name" value="RING/U-box"/>
    <property type="match status" value="1"/>
</dbReference>
<evidence type="ECO:0000313" key="7">
    <source>
        <dbReference type="EMBL" id="BBH04640.1"/>
    </source>
</evidence>
<keyword evidence="5" id="KW-0677">Repeat</keyword>
<gene>
    <name evidence="7" type="ORF">Prudu_015835</name>
</gene>
<comment type="pathway">
    <text evidence="2">Protein modification; protein ubiquitination.</text>
</comment>
<dbReference type="PROSITE" id="PS51698">
    <property type="entry name" value="U_BOX"/>
    <property type="match status" value="1"/>
</dbReference>
<dbReference type="InterPro" id="IPR052608">
    <property type="entry name" value="U-box_domain_protein"/>
</dbReference>
<organism evidence="7">
    <name type="scientific">Prunus dulcis</name>
    <name type="common">Almond</name>
    <name type="synonym">Amygdalus dulcis</name>
    <dbReference type="NCBI Taxonomy" id="3755"/>
    <lineage>
        <taxon>Eukaryota</taxon>
        <taxon>Viridiplantae</taxon>
        <taxon>Streptophyta</taxon>
        <taxon>Embryophyta</taxon>
        <taxon>Tracheophyta</taxon>
        <taxon>Spermatophyta</taxon>
        <taxon>Magnoliopsida</taxon>
        <taxon>eudicotyledons</taxon>
        <taxon>Gunneridae</taxon>
        <taxon>Pentapetalae</taxon>
        <taxon>rosids</taxon>
        <taxon>fabids</taxon>
        <taxon>Rosales</taxon>
        <taxon>Rosaceae</taxon>
        <taxon>Amygdaloideae</taxon>
        <taxon>Amygdaleae</taxon>
        <taxon>Prunus</taxon>
    </lineage>
</organism>
<evidence type="ECO:0000256" key="5">
    <source>
        <dbReference type="ARBA" id="ARBA00022737"/>
    </source>
</evidence>
<dbReference type="SMART" id="SM00504">
    <property type="entry name" value="Ubox"/>
    <property type="match status" value="1"/>
</dbReference>
<dbReference type="Pfam" id="PF04564">
    <property type="entry name" value="U-box"/>
    <property type="match status" value="1"/>
</dbReference>
<accession>A0A4Y1RJW6</accession>
<dbReference type="Gene3D" id="3.30.40.10">
    <property type="entry name" value="Zinc/RING finger domain, C3HC4 (zinc finger)"/>
    <property type="match status" value="1"/>
</dbReference>
<dbReference type="InterPro" id="IPR011989">
    <property type="entry name" value="ARM-like"/>
</dbReference>
<dbReference type="InterPro" id="IPR000225">
    <property type="entry name" value="Armadillo"/>
</dbReference>
<dbReference type="GO" id="GO:0061630">
    <property type="term" value="F:ubiquitin protein ligase activity"/>
    <property type="evidence" value="ECO:0007669"/>
    <property type="project" value="UniProtKB-EC"/>
</dbReference>
<evidence type="ECO:0000256" key="4">
    <source>
        <dbReference type="ARBA" id="ARBA00022679"/>
    </source>
</evidence>
<dbReference type="UniPathway" id="UPA00143"/>
<evidence type="ECO:0000259" key="6">
    <source>
        <dbReference type="PROSITE" id="PS51698"/>
    </source>
</evidence>
<evidence type="ECO:0000256" key="3">
    <source>
        <dbReference type="ARBA" id="ARBA00012483"/>
    </source>
</evidence>
<dbReference type="GO" id="GO:0016567">
    <property type="term" value="P:protein ubiquitination"/>
    <property type="evidence" value="ECO:0007669"/>
    <property type="project" value="UniProtKB-UniPathway"/>
</dbReference>
<dbReference type="PANTHER" id="PTHR45958:SF14">
    <property type="entry name" value="RING-TYPE E3 UBIQUITIN TRANSFERASE"/>
    <property type="match status" value="1"/>
</dbReference>